<sequence length="141" mass="16264">MRRGNIFMDMDASLSAYQQSQVLSDNPDYLGRELYRAVYRDLLSMKSALEQQKWDQLVNQGTHAQWIISALHDVADTSTRAGQDFKTLHRGLWEYLNDIMRRHDSKTLEEVTQVVVDLIHQLDQRLSVSDNRQVAGLGWSG</sequence>
<evidence type="ECO:0000313" key="1">
    <source>
        <dbReference type="EMBL" id="PSR24762.1"/>
    </source>
</evidence>
<proteinExistence type="predicted"/>
<organism evidence="1 2">
    <name type="scientific">Sulfobacillus benefaciens</name>
    <dbReference type="NCBI Taxonomy" id="453960"/>
    <lineage>
        <taxon>Bacteria</taxon>
        <taxon>Bacillati</taxon>
        <taxon>Bacillota</taxon>
        <taxon>Clostridia</taxon>
        <taxon>Eubacteriales</taxon>
        <taxon>Clostridiales Family XVII. Incertae Sedis</taxon>
        <taxon>Sulfobacillus</taxon>
    </lineage>
</organism>
<evidence type="ECO:0008006" key="3">
    <source>
        <dbReference type="Google" id="ProtNLM"/>
    </source>
</evidence>
<protein>
    <recommendedName>
        <fullName evidence="3">Flagellar protein FliS</fullName>
    </recommendedName>
</protein>
<reference evidence="1 2" key="1">
    <citation type="journal article" date="2014" name="BMC Genomics">
        <title>Comparison of environmental and isolate Sulfobacillus genomes reveals diverse carbon, sulfur, nitrogen, and hydrogen metabolisms.</title>
        <authorList>
            <person name="Justice N.B."/>
            <person name="Norman A."/>
            <person name="Brown C.T."/>
            <person name="Singh A."/>
            <person name="Thomas B.C."/>
            <person name="Banfield J.F."/>
        </authorList>
    </citation>
    <scope>NUCLEOTIDE SEQUENCE [LARGE SCALE GENOMIC DNA]</scope>
    <source>
        <strain evidence="1">AMDSBA1</strain>
    </source>
</reference>
<comment type="caution">
    <text evidence="1">The sequence shown here is derived from an EMBL/GenBank/DDBJ whole genome shotgun (WGS) entry which is preliminary data.</text>
</comment>
<dbReference type="InterPro" id="IPR003713">
    <property type="entry name" value="FliS"/>
</dbReference>
<name>A0A2T2WR97_9FIRM</name>
<dbReference type="InterPro" id="IPR036584">
    <property type="entry name" value="FliS_sf"/>
</dbReference>
<dbReference type="Gene3D" id="1.20.120.340">
    <property type="entry name" value="Flagellar protein FliS"/>
    <property type="match status" value="1"/>
</dbReference>
<dbReference type="SUPFAM" id="SSF101116">
    <property type="entry name" value="Flagellar export chaperone FliS"/>
    <property type="match status" value="1"/>
</dbReference>
<dbReference type="Pfam" id="PF02561">
    <property type="entry name" value="FliS"/>
    <property type="match status" value="1"/>
</dbReference>
<dbReference type="GO" id="GO:0044780">
    <property type="term" value="P:bacterial-type flagellum assembly"/>
    <property type="evidence" value="ECO:0007669"/>
    <property type="project" value="InterPro"/>
</dbReference>
<gene>
    <name evidence="1" type="ORF">C7B43_18315</name>
</gene>
<evidence type="ECO:0000313" key="2">
    <source>
        <dbReference type="Proteomes" id="UP000242699"/>
    </source>
</evidence>
<dbReference type="AlphaFoldDB" id="A0A2T2WR97"/>
<dbReference type="Proteomes" id="UP000242699">
    <property type="component" value="Unassembled WGS sequence"/>
</dbReference>
<accession>A0A2T2WR97</accession>
<dbReference type="EMBL" id="PXYT01000068">
    <property type="protein sequence ID" value="PSR24762.1"/>
    <property type="molecule type" value="Genomic_DNA"/>
</dbReference>